<dbReference type="Proteomes" id="UP000747399">
    <property type="component" value="Unassembled WGS sequence"/>
</dbReference>
<evidence type="ECO:0000313" key="3">
    <source>
        <dbReference type="Proteomes" id="UP000747399"/>
    </source>
</evidence>
<feature type="compositionally biased region" description="Pro residues" evidence="1">
    <location>
        <begin position="135"/>
        <end position="145"/>
    </location>
</feature>
<feature type="compositionally biased region" description="Low complexity" evidence="1">
    <location>
        <begin position="120"/>
        <end position="134"/>
    </location>
</feature>
<accession>A0A8J4BI25</accession>
<comment type="caution">
    <text evidence="2">The sequence shown here is derived from an EMBL/GenBank/DDBJ whole genome shotgun (WGS) entry which is preliminary data.</text>
</comment>
<dbReference type="AlphaFoldDB" id="A0A8J4BI25"/>
<protein>
    <submittedName>
        <fullName evidence="2">Uncharacterized protein</fullName>
    </submittedName>
</protein>
<sequence>CSWPLDESQLQHLKQRFAAMSALQVLELVGLSAGQADELFAMLLTRPSLMTKVASDGRVEWVGPETPRISLPNWRNHHQPSRELPPGLSAERGLLRLPEEQRPQAAEGGGIRGRSGSGGSAAAAVAATAAAPGTPGRPLPPPPPHTALQSRLAAAAAAATGLRNRGVVTGLVLQRTISGGGDVGGGAVPSPAGKLPTNDPNHRNH</sequence>
<proteinExistence type="predicted"/>
<feature type="region of interest" description="Disordered" evidence="1">
    <location>
        <begin position="177"/>
        <end position="205"/>
    </location>
</feature>
<feature type="compositionally biased region" description="Gly residues" evidence="1">
    <location>
        <begin position="178"/>
        <end position="187"/>
    </location>
</feature>
<feature type="region of interest" description="Disordered" evidence="1">
    <location>
        <begin position="101"/>
        <end position="148"/>
    </location>
</feature>
<dbReference type="EMBL" id="BNCO01000043">
    <property type="protein sequence ID" value="GIL61131.1"/>
    <property type="molecule type" value="Genomic_DNA"/>
</dbReference>
<gene>
    <name evidence="2" type="ORF">Vafri_15530</name>
</gene>
<name>A0A8J4BI25_9CHLO</name>
<keyword evidence="3" id="KW-1185">Reference proteome</keyword>
<feature type="non-terminal residue" evidence="2">
    <location>
        <position position="205"/>
    </location>
</feature>
<feature type="non-terminal residue" evidence="2">
    <location>
        <position position="1"/>
    </location>
</feature>
<evidence type="ECO:0000313" key="2">
    <source>
        <dbReference type="EMBL" id="GIL61131.1"/>
    </source>
</evidence>
<organism evidence="2 3">
    <name type="scientific">Volvox africanus</name>
    <dbReference type="NCBI Taxonomy" id="51714"/>
    <lineage>
        <taxon>Eukaryota</taxon>
        <taxon>Viridiplantae</taxon>
        <taxon>Chlorophyta</taxon>
        <taxon>core chlorophytes</taxon>
        <taxon>Chlorophyceae</taxon>
        <taxon>CS clade</taxon>
        <taxon>Chlamydomonadales</taxon>
        <taxon>Volvocaceae</taxon>
        <taxon>Volvox</taxon>
    </lineage>
</organism>
<evidence type="ECO:0000256" key="1">
    <source>
        <dbReference type="SAM" id="MobiDB-lite"/>
    </source>
</evidence>
<reference evidence="2" key="1">
    <citation type="journal article" date="2021" name="Proc. Natl. Acad. Sci. U.S.A.">
        <title>Three genomes in the algal genus Volvox reveal the fate of a haploid sex-determining region after a transition to homothallism.</title>
        <authorList>
            <person name="Yamamoto K."/>
            <person name="Hamaji T."/>
            <person name="Kawai-Toyooka H."/>
            <person name="Matsuzaki R."/>
            <person name="Takahashi F."/>
            <person name="Nishimura Y."/>
            <person name="Kawachi M."/>
            <person name="Noguchi H."/>
            <person name="Minakuchi Y."/>
            <person name="Umen J.G."/>
            <person name="Toyoda A."/>
            <person name="Nozaki H."/>
        </authorList>
    </citation>
    <scope>NUCLEOTIDE SEQUENCE</scope>
    <source>
        <strain evidence="2">NIES-3780</strain>
    </source>
</reference>
<feature type="compositionally biased region" description="Gly residues" evidence="1">
    <location>
        <begin position="107"/>
        <end position="119"/>
    </location>
</feature>